<dbReference type="PANTHER" id="PTHR11926:SF1560">
    <property type="entry name" value="UDP-GLYCOSYLTRANSFERASE 74E1-RELATED"/>
    <property type="match status" value="1"/>
</dbReference>
<evidence type="ECO:0000256" key="4">
    <source>
        <dbReference type="RuleBase" id="RU003718"/>
    </source>
</evidence>
<dbReference type="GO" id="GO:0080044">
    <property type="term" value="F:quercetin 7-O-glucosyltransferase activity"/>
    <property type="evidence" value="ECO:0000318"/>
    <property type="project" value="GO_Central"/>
</dbReference>
<dbReference type="Gramene" id="KCW57500">
    <property type="protein sequence ID" value="KCW57500"/>
    <property type="gene ID" value="EUGRSUZ_H00268"/>
</dbReference>
<evidence type="ECO:0000313" key="5">
    <source>
        <dbReference type="EMBL" id="KCW57500.1"/>
    </source>
</evidence>
<keyword evidence="2 4" id="KW-0328">Glycosyltransferase</keyword>
<protein>
    <submittedName>
        <fullName evidence="5">Uncharacterized protein</fullName>
    </submittedName>
</protein>
<dbReference type="FunFam" id="3.40.50.2000:FF:000019">
    <property type="entry name" value="Glycosyltransferase"/>
    <property type="match status" value="1"/>
</dbReference>
<dbReference type="PANTHER" id="PTHR11926">
    <property type="entry name" value="GLUCOSYL/GLUCURONOSYL TRANSFERASES"/>
    <property type="match status" value="1"/>
</dbReference>
<comment type="similarity">
    <text evidence="1 4">Belongs to the UDP-glycosyltransferase family.</text>
</comment>
<dbReference type="SUPFAM" id="SSF53756">
    <property type="entry name" value="UDP-Glycosyltransferase/glycogen phosphorylase"/>
    <property type="match status" value="1"/>
</dbReference>
<dbReference type="Gene3D" id="3.40.50.2000">
    <property type="entry name" value="Glycogen Phosphorylase B"/>
    <property type="match status" value="2"/>
</dbReference>
<evidence type="ECO:0000256" key="1">
    <source>
        <dbReference type="ARBA" id="ARBA00009995"/>
    </source>
</evidence>
<dbReference type="CDD" id="cd03784">
    <property type="entry name" value="GT1_Gtf-like"/>
    <property type="match status" value="1"/>
</dbReference>
<dbReference type="OMA" id="EVHVIVF"/>
<name>A0A059AVQ1_EUCGR</name>
<dbReference type="PROSITE" id="PS00375">
    <property type="entry name" value="UDPGT"/>
    <property type="match status" value="1"/>
</dbReference>
<dbReference type="InterPro" id="IPR035595">
    <property type="entry name" value="UDP_glycos_trans_CS"/>
</dbReference>
<dbReference type="EMBL" id="KK198760">
    <property type="protein sequence ID" value="KCW57500.1"/>
    <property type="molecule type" value="Genomic_DNA"/>
</dbReference>
<dbReference type="Pfam" id="PF00201">
    <property type="entry name" value="UDPGT"/>
    <property type="match status" value="1"/>
</dbReference>
<dbReference type="GO" id="GO:0080043">
    <property type="term" value="F:quercetin 3-O-glucosyltransferase activity"/>
    <property type="evidence" value="ECO:0000318"/>
    <property type="project" value="GO_Central"/>
</dbReference>
<sequence>MGDALKHFQVSVTHSLNDFIEKHQACEEKPAKVLVYDSFMFWALDIAIQHGMHGAPFFTQSCVVCCTYYMIHQGRVKLPLEAAHGQGHVVSDPPVMSVLGPDDFPSFVVDVNSYPGALPFVLGQFSNIQRAKWFLFNSFAELEEEIVKWMGNQWSIMTIGPTIPSVYLDKRLEDDKDYGLSLFKPEAEACLKWLDSKPPKSVLYVSFGSMASLGEDQMEELANGLKRMKSNFLWVVRQSEEKKLPRNFLQDVGIADQGLVVKWCNQLQVLSHGSVGCFMTHCGWNSTLEALSLGVPMVVMPQWTDQPTNATFIVEVWKVGLRVRANERRIVTGEEIESCVNHVMEGERGEMIRKNSLRWKKMAREAVDEGGSSDKNILEFVTNMVNLET</sequence>
<organism evidence="5">
    <name type="scientific">Eucalyptus grandis</name>
    <name type="common">Flooded gum</name>
    <dbReference type="NCBI Taxonomy" id="71139"/>
    <lineage>
        <taxon>Eukaryota</taxon>
        <taxon>Viridiplantae</taxon>
        <taxon>Streptophyta</taxon>
        <taxon>Embryophyta</taxon>
        <taxon>Tracheophyta</taxon>
        <taxon>Spermatophyta</taxon>
        <taxon>Magnoliopsida</taxon>
        <taxon>eudicotyledons</taxon>
        <taxon>Gunneridae</taxon>
        <taxon>Pentapetalae</taxon>
        <taxon>rosids</taxon>
        <taxon>malvids</taxon>
        <taxon>Myrtales</taxon>
        <taxon>Myrtaceae</taxon>
        <taxon>Myrtoideae</taxon>
        <taxon>Eucalypteae</taxon>
        <taxon>Eucalyptus</taxon>
    </lineage>
</organism>
<proteinExistence type="inferred from homology"/>
<evidence type="ECO:0000256" key="3">
    <source>
        <dbReference type="ARBA" id="ARBA00022679"/>
    </source>
</evidence>
<dbReference type="AlphaFoldDB" id="A0A059AVQ1"/>
<dbReference type="InParanoid" id="A0A059AVQ1"/>
<dbReference type="GO" id="GO:0005737">
    <property type="term" value="C:cytoplasm"/>
    <property type="evidence" value="ECO:0000318"/>
    <property type="project" value="GO_Central"/>
</dbReference>
<gene>
    <name evidence="5" type="ORF">EUGRSUZ_H00268</name>
</gene>
<keyword evidence="3 4" id="KW-0808">Transferase</keyword>
<evidence type="ECO:0000256" key="2">
    <source>
        <dbReference type="ARBA" id="ARBA00022676"/>
    </source>
</evidence>
<dbReference type="eggNOG" id="KOG1192">
    <property type="taxonomic scope" value="Eukaryota"/>
</dbReference>
<dbReference type="InterPro" id="IPR002213">
    <property type="entry name" value="UDP_glucos_trans"/>
</dbReference>
<reference evidence="5" key="1">
    <citation type="submission" date="2013-07" db="EMBL/GenBank/DDBJ databases">
        <title>The genome of Eucalyptus grandis.</title>
        <authorList>
            <person name="Schmutz J."/>
            <person name="Hayes R."/>
            <person name="Myburg A."/>
            <person name="Tuskan G."/>
            <person name="Grattapaglia D."/>
            <person name="Rokhsar D.S."/>
        </authorList>
    </citation>
    <scope>NUCLEOTIDE SEQUENCE</scope>
    <source>
        <tissue evidence="5">Leaf extractions</tissue>
    </source>
</reference>
<accession>A0A059AVQ1</accession>